<reference evidence="1 2" key="1">
    <citation type="submission" date="2024-05" db="EMBL/GenBank/DDBJ databases">
        <title>Genome sequencing and assembly of Indian major carp, Cirrhinus mrigala (Hamilton, 1822).</title>
        <authorList>
            <person name="Mohindra V."/>
            <person name="Chowdhury L.M."/>
            <person name="Lal K."/>
            <person name="Jena J.K."/>
        </authorList>
    </citation>
    <scope>NUCLEOTIDE SEQUENCE [LARGE SCALE GENOMIC DNA]</scope>
    <source>
        <strain evidence="1">CM1030</strain>
        <tissue evidence="1">Blood</tissue>
    </source>
</reference>
<feature type="non-terminal residue" evidence="1">
    <location>
        <position position="72"/>
    </location>
</feature>
<sequence>ISQVLTERAIGMLTAGMSTRAFARELNVSGQMLTFDGIWHFGEVFSSWMNPGFHCTGQMADSIGLLMSTLWI</sequence>
<dbReference type="EMBL" id="JAMKFB020000001">
    <property type="protein sequence ID" value="KAL0203605.1"/>
    <property type="molecule type" value="Genomic_DNA"/>
</dbReference>
<protein>
    <submittedName>
        <fullName evidence="1">Uncharacterized protein</fullName>
    </submittedName>
</protein>
<dbReference type="AlphaFoldDB" id="A0ABD0RZQ5"/>
<evidence type="ECO:0000313" key="2">
    <source>
        <dbReference type="Proteomes" id="UP001529510"/>
    </source>
</evidence>
<accession>A0ABD0RZQ5</accession>
<keyword evidence="2" id="KW-1185">Reference proteome</keyword>
<dbReference type="Proteomes" id="UP001529510">
    <property type="component" value="Unassembled WGS sequence"/>
</dbReference>
<proteinExistence type="predicted"/>
<comment type="caution">
    <text evidence="1">The sequence shown here is derived from an EMBL/GenBank/DDBJ whole genome shotgun (WGS) entry which is preliminary data.</text>
</comment>
<organism evidence="1 2">
    <name type="scientific">Cirrhinus mrigala</name>
    <name type="common">Mrigala</name>
    <dbReference type="NCBI Taxonomy" id="683832"/>
    <lineage>
        <taxon>Eukaryota</taxon>
        <taxon>Metazoa</taxon>
        <taxon>Chordata</taxon>
        <taxon>Craniata</taxon>
        <taxon>Vertebrata</taxon>
        <taxon>Euteleostomi</taxon>
        <taxon>Actinopterygii</taxon>
        <taxon>Neopterygii</taxon>
        <taxon>Teleostei</taxon>
        <taxon>Ostariophysi</taxon>
        <taxon>Cypriniformes</taxon>
        <taxon>Cyprinidae</taxon>
        <taxon>Labeoninae</taxon>
        <taxon>Labeonini</taxon>
        <taxon>Cirrhinus</taxon>
    </lineage>
</organism>
<gene>
    <name evidence="1" type="ORF">M9458_001623</name>
</gene>
<name>A0ABD0RZQ5_CIRMR</name>
<feature type="non-terminal residue" evidence="1">
    <location>
        <position position="1"/>
    </location>
</feature>
<evidence type="ECO:0000313" key="1">
    <source>
        <dbReference type="EMBL" id="KAL0203605.1"/>
    </source>
</evidence>